<dbReference type="Proteomes" id="UP001346869">
    <property type="component" value="Unassembled WGS sequence"/>
</dbReference>
<comment type="caution">
    <text evidence="3">The sequence shown here is derived from an EMBL/GenBank/DDBJ whole genome shotgun (WGS) entry which is preliminary data.</text>
</comment>
<evidence type="ECO:0000313" key="3">
    <source>
        <dbReference type="EMBL" id="KAK5865364.1"/>
    </source>
</evidence>
<feature type="chain" id="PRO_5042992212" description="Secreted protein" evidence="2">
    <location>
        <begin position="19"/>
        <end position="84"/>
    </location>
</feature>
<reference evidence="3 4" key="2">
    <citation type="journal article" date="2023" name="Mol. Biol. Evol.">
        <title>Genomics of Secondarily Temperate Adaptation in the Only Non-Antarctic Icefish.</title>
        <authorList>
            <person name="Rivera-Colon A.G."/>
            <person name="Rayamajhi N."/>
            <person name="Minhas B.F."/>
            <person name="Madrigal G."/>
            <person name="Bilyk K.T."/>
            <person name="Yoon V."/>
            <person name="Hune M."/>
            <person name="Gregory S."/>
            <person name="Cheng C.H.C."/>
            <person name="Catchen J.M."/>
        </authorList>
    </citation>
    <scope>NUCLEOTIDE SEQUENCE [LARGE SCALE GENOMIC DNA]</scope>
    <source>
        <strain evidence="3">JMC-PN-2008</strain>
    </source>
</reference>
<feature type="region of interest" description="Disordered" evidence="1">
    <location>
        <begin position="19"/>
        <end position="40"/>
    </location>
</feature>
<evidence type="ECO:0008006" key="5">
    <source>
        <dbReference type="Google" id="ProtNLM"/>
    </source>
</evidence>
<feature type="signal peptide" evidence="2">
    <location>
        <begin position="1"/>
        <end position="18"/>
    </location>
</feature>
<evidence type="ECO:0000256" key="2">
    <source>
        <dbReference type="SAM" id="SignalP"/>
    </source>
</evidence>
<reference evidence="3 4" key="1">
    <citation type="journal article" date="2023" name="Genes (Basel)">
        <title>Chromosome-Level Genome Assembly and Circadian Gene Repertoire of the Patagonia Blennie Eleginops maclovinus-The Closest Ancestral Proxy of Antarctic Cryonotothenioids.</title>
        <authorList>
            <person name="Cheng C.C."/>
            <person name="Rivera-Colon A.G."/>
            <person name="Minhas B.F."/>
            <person name="Wilson L."/>
            <person name="Rayamajhi N."/>
            <person name="Vargas-Chacoff L."/>
            <person name="Catchen J.M."/>
        </authorList>
    </citation>
    <scope>NUCLEOTIDE SEQUENCE [LARGE SCALE GENOMIC DNA]</scope>
    <source>
        <strain evidence="3">JMC-PN-2008</strain>
    </source>
</reference>
<accession>A0AAN8AQZ0</accession>
<name>A0AAN8AQZ0_ELEMC</name>
<proteinExistence type="predicted"/>
<evidence type="ECO:0000313" key="4">
    <source>
        <dbReference type="Proteomes" id="UP001346869"/>
    </source>
</evidence>
<feature type="region of interest" description="Disordered" evidence="1">
    <location>
        <begin position="54"/>
        <end position="84"/>
    </location>
</feature>
<keyword evidence="4" id="KW-1185">Reference proteome</keyword>
<sequence length="84" mass="8371">MFLPSLLLPVCQVLCCSAGSQPAGSGTSRPAPRLSGGPDPLTCGAEAAGNQCAVRGGLDGRSRSRSSTGGEGNSMFTSTTSRPE</sequence>
<gene>
    <name evidence="3" type="ORF">PBY51_019643</name>
</gene>
<feature type="compositionally biased region" description="Polar residues" evidence="1">
    <location>
        <begin position="19"/>
        <end position="28"/>
    </location>
</feature>
<feature type="compositionally biased region" description="Polar residues" evidence="1">
    <location>
        <begin position="75"/>
        <end position="84"/>
    </location>
</feature>
<dbReference type="AlphaFoldDB" id="A0AAN8AQZ0"/>
<protein>
    <recommendedName>
        <fullName evidence="5">Secreted protein</fullName>
    </recommendedName>
</protein>
<organism evidence="3 4">
    <name type="scientific">Eleginops maclovinus</name>
    <name type="common">Patagonian blennie</name>
    <name type="synonym">Eleginus maclovinus</name>
    <dbReference type="NCBI Taxonomy" id="56733"/>
    <lineage>
        <taxon>Eukaryota</taxon>
        <taxon>Metazoa</taxon>
        <taxon>Chordata</taxon>
        <taxon>Craniata</taxon>
        <taxon>Vertebrata</taxon>
        <taxon>Euteleostomi</taxon>
        <taxon>Actinopterygii</taxon>
        <taxon>Neopterygii</taxon>
        <taxon>Teleostei</taxon>
        <taxon>Neoteleostei</taxon>
        <taxon>Acanthomorphata</taxon>
        <taxon>Eupercaria</taxon>
        <taxon>Perciformes</taxon>
        <taxon>Notothenioidei</taxon>
        <taxon>Eleginopidae</taxon>
        <taxon>Eleginops</taxon>
    </lineage>
</organism>
<evidence type="ECO:0000256" key="1">
    <source>
        <dbReference type="SAM" id="MobiDB-lite"/>
    </source>
</evidence>
<dbReference type="EMBL" id="JAUZQC010000009">
    <property type="protein sequence ID" value="KAK5865364.1"/>
    <property type="molecule type" value="Genomic_DNA"/>
</dbReference>
<keyword evidence="2" id="KW-0732">Signal</keyword>